<evidence type="ECO:0000313" key="1">
    <source>
        <dbReference type="EMBL" id="CUS04977.2"/>
    </source>
</evidence>
<evidence type="ECO:0000313" key="2">
    <source>
        <dbReference type="Proteomes" id="UP000215027"/>
    </source>
</evidence>
<dbReference type="EMBL" id="LN890655">
    <property type="protein sequence ID" value="CUS04977.2"/>
    <property type="molecule type" value="Genomic_DNA"/>
</dbReference>
<dbReference type="PANTHER" id="PTHR41700:SF1">
    <property type="entry name" value="N-ACETYLTRANSFERASE DOMAIN-CONTAINING PROTEIN"/>
    <property type="match status" value="1"/>
</dbReference>
<accession>A0A170PIQ5</accession>
<dbReference type="AlphaFoldDB" id="A0A170PIQ5"/>
<name>A0A170PIQ5_9CHLR</name>
<dbReference type="PANTHER" id="PTHR41700">
    <property type="entry name" value="GCN5-RELATED N-ACETYLTRANSFERASE"/>
    <property type="match status" value="1"/>
</dbReference>
<dbReference type="OrthoDB" id="9797990at2"/>
<reference evidence="1" key="1">
    <citation type="submission" date="2016-01" db="EMBL/GenBank/DDBJ databases">
        <authorList>
            <person name="Mcilroy J.S."/>
            <person name="Karst M S."/>
            <person name="Albertsen M."/>
        </authorList>
    </citation>
    <scope>NUCLEOTIDE SEQUENCE</scope>
    <source>
        <strain evidence="1">Cfx-K</strain>
    </source>
</reference>
<proteinExistence type="predicted"/>
<dbReference type="InterPro" id="IPR016181">
    <property type="entry name" value="Acyl_CoA_acyltransferase"/>
</dbReference>
<protein>
    <submittedName>
        <fullName evidence="1">Chorismate synthase</fullName>
    </submittedName>
</protein>
<dbReference type="InterPro" id="IPR038764">
    <property type="entry name" value="GNAT_N_AcTrfase_prd"/>
</dbReference>
<sequence>MTEVTVRSLETMAEIAAAEEIQRQTWTMGDLEIIPAHALHAMQHSGAALLGAFDGERLVAFTFGILGTEENPNRIDQVAAARLKMYSVIAGVLPEYQKQHVGYQLKMAQRDFALRIGIRLITWTYDPLESLNGRFNIGKLGAVCRRYLRHFHGNMSGINNGLQTDRFEVEWWVTNNRVKARAAGKWRPLRLEALLAGGALLVNEATIGDDGLPIPPLNYVSQPSNLMLVEIPTNFQAIKRADFDLAQRWRMHSRDVFEKLFDSGFIVTDFVPHEDERGQPRSYYLLTYQDS</sequence>
<dbReference type="SUPFAM" id="SSF55729">
    <property type="entry name" value="Acyl-CoA N-acyltransferases (Nat)"/>
    <property type="match status" value="1"/>
</dbReference>
<dbReference type="RefSeq" id="WP_157913192.1">
    <property type="nucleotide sequence ID" value="NZ_LN890655.1"/>
</dbReference>
<organism evidence="1 2">
    <name type="scientific">Candidatus Promineifilum breve</name>
    <dbReference type="NCBI Taxonomy" id="1806508"/>
    <lineage>
        <taxon>Bacteria</taxon>
        <taxon>Bacillati</taxon>
        <taxon>Chloroflexota</taxon>
        <taxon>Ardenticatenia</taxon>
        <taxon>Candidatus Promineifilales</taxon>
        <taxon>Candidatus Promineifilaceae</taxon>
        <taxon>Candidatus Promineifilum</taxon>
    </lineage>
</organism>
<dbReference type="KEGG" id="pbf:CFX0092_A3099"/>
<gene>
    <name evidence="1" type="ORF">CFX0092_A3099</name>
</gene>
<keyword evidence="2" id="KW-1185">Reference proteome</keyword>
<dbReference type="Proteomes" id="UP000215027">
    <property type="component" value="Chromosome I"/>
</dbReference>